<feature type="chain" id="PRO_5002538343" evidence="1">
    <location>
        <begin position="31"/>
        <end position="438"/>
    </location>
</feature>
<feature type="non-terminal residue" evidence="2">
    <location>
        <position position="438"/>
    </location>
</feature>
<feature type="signal peptide" evidence="1">
    <location>
        <begin position="1"/>
        <end position="30"/>
    </location>
</feature>
<comment type="caution">
    <text evidence="2">The sequence shown here is derived from an EMBL/GenBank/DDBJ whole genome shotgun (WGS) entry which is preliminary data.</text>
</comment>
<gene>
    <name evidence="2" type="ORF">UW92_C0040G0010</name>
</gene>
<reference evidence="2 3" key="1">
    <citation type="journal article" date="2015" name="Nature">
        <title>rRNA introns, odd ribosomes, and small enigmatic genomes across a large radiation of phyla.</title>
        <authorList>
            <person name="Brown C.T."/>
            <person name="Hug L.A."/>
            <person name="Thomas B.C."/>
            <person name="Sharon I."/>
            <person name="Castelle C.J."/>
            <person name="Singh A."/>
            <person name="Wilkins M.J."/>
            <person name="Williams K.H."/>
            <person name="Banfield J.F."/>
        </authorList>
    </citation>
    <scope>NUCLEOTIDE SEQUENCE [LARGE SCALE GENOMIC DNA]</scope>
</reference>
<dbReference type="AlphaFoldDB" id="A0A0G1L3M8"/>
<keyword evidence="1" id="KW-0732">Signal</keyword>
<proteinExistence type="predicted"/>
<evidence type="ECO:0000313" key="3">
    <source>
        <dbReference type="Proteomes" id="UP000033966"/>
    </source>
</evidence>
<dbReference type="Proteomes" id="UP000033966">
    <property type="component" value="Unassembled WGS sequence"/>
</dbReference>
<sequence>MKHIFNNYLVLFFALTLAAGPLFYIPPAHAVATSTDDGTVTCTQYTLVWTNPDDPAVNPPGTVVAPGTDPLLAVNPVNISSGLEPVVPNSLTSKAEWQCTKTSGTTGELRVGTDSTEGTELCLKATELSARFGALTSLDHLQSNIQDTVINFLQNQLSSFAGVNINLNAKELLNRGLVAGGQFLQTEFDTLFGNPLKKEVQDKANAIIADAKKKLQDLAGKYISDLAEKTGDAAKNLIGINTAVPTEPQGKIIENTEVTNQRLSDIIAEQRHQEVIANTRQKCQALYTKVNEQIKNALLFQLSSQIVDWIQNGEEPQFIKQPGKFLADTALLAVDRTISQIAPRLCQPFRLAVTVQIPTVNNQTNPFYQQVTCSLDQVVGNIEDFYSDFRNGGWLAYQEIWQPQNNYYGAMMLTRDAVNIQQQAAIQGAQNDLNRGNG</sequence>
<dbReference type="EMBL" id="LCKF01000040">
    <property type="protein sequence ID" value="KKT90345.1"/>
    <property type="molecule type" value="Genomic_DNA"/>
</dbReference>
<accession>A0A0G1L3M8</accession>
<name>A0A0G1L3M8_9BACT</name>
<evidence type="ECO:0000256" key="1">
    <source>
        <dbReference type="SAM" id="SignalP"/>
    </source>
</evidence>
<evidence type="ECO:0000313" key="2">
    <source>
        <dbReference type="EMBL" id="KKT90345.1"/>
    </source>
</evidence>
<protein>
    <submittedName>
        <fullName evidence="2">Uncharacterized protein</fullName>
    </submittedName>
</protein>
<organism evidence="2 3">
    <name type="scientific">Candidatus Jorgensenbacteria bacterium GW2011_GWA2_45_13</name>
    <dbReference type="NCBI Taxonomy" id="1618662"/>
    <lineage>
        <taxon>Bacteria</taxon>
        <taxon>Candidatus Joergenseniibacteriota</taxon>
    </lineage>
</organism>